<feature type="compositionally biased region" description="Acidic residues" evidence="1">
    <location>
        <begin position="534"/>
        <end position="545"/>
    </location>
</feature>
<feature type="compositionally biased region" description="Low complexity" evidence="1">
    <location>
        <begin position="380"/>
        <end position="390"/>
    </location>
</feature>
<keyword evidence="2" id="KW-1185">Reference proteome</keyword>
<accession>A0A9F3QRI1</accession>
<sequence>MAGAAGGRQQEMRDFVASLFRGSPDLSILTHAIVRKKYLDHVGQKNLSKEEKEQLKQLMEEELVQMKVDEPPDNVELRTEVQDSFKSGDRKRPRCISDTSDEEIKNEQEQKRQRIGKKLEVSSDEKDSGIDSKKQPLHGGPKLLRKFLDSSDQGDSGAEDHTAESGSDEESTKSKGKEPLQEARRERQRGSKSAKRQWNRGLQEKAGSESEEATDTGQSDLEEEVEEHRKVTKGNSLQQKDLKLREKVDKELKVTDPKGKEKNRKMNEQRGGKNKSEGGNDLSEMEKILEKKRIEWSESEEEKSLSDKAQGRVGQGTQKGSKGNESEDASGSDSDKKCSLQKKMANSRCRRKSRSIEDLSSSSEDSAGQSPMRKEGGRRASGARWSRQARNYSKPKRQPKERGRKKMQREDLSKKKLAQRIQESRRSTSEESESEADEHKSLKEKKKKGVQDSTSSNGESQSEETEKNQGQPRKVALRSHPSESESDESKDGDQRKNRMLKKRDKRTSGSNSSQEEDKLKNRGAQKSQRKSGGEEESVLDSEDSGSEFGGKKKSQSQQKRRTEKLRRRSTSKEKHGEESNEEEGSGSEEGEPTSSNQHHLGRVAV</sequence>
<dbReference type="Proteomes" id="UP000695026">
    <property type="component" value="Unplaced"/>
</dbReference>
<feature type="compositionally biased region" description="Acidic residues" evidence="1">
    <location>
        <begin position="209"/>
        <end position="225"/>
    </location>
</feature>
<dbReference type="RefSeq" id="XP_015742904.1">
    <property type="nucleotide sequence ID" value="XM_015887418.2"/>
</dbReference>
<feature type="compositionally biased region" description="Basic and acidic residues" evidence="1">
    <location>
        <begin position="170"/>
        <end position="189"/>
    </location>
</feature>
<feature type="compositionally biased region" description="Basic residues" evidence="1">
    <location>
        <begin position="551"/>
        <end position="569"/>
    </location>
</feature>
<dbReference type="CTD" id="8479"/>
<dbReference type="OrthoDB" id="552755at2759"/>
<reference evidence="3" key="1">
    <citation type="submission" date="2025-08" db="UniProtKB">
        <authorList>
            <consortium name="RefSeq"/>
        </authorList>
    </citation>
    <scope>IDENTIFICATION</scope>
    <source>
        <tissue evidence="3">Liver</tissue>
    </source>
</reference>
<feature type="compositionally biased region" description="Acidic residues" evidence="1">
    <location>
        <begin position="579"/>
        <end position="591"/>
    </location>
</feature>
<evidence type="ECO:0000313" key="2">
    <source>
        <dbReference type="Proteomes" id="UP000695026"/>
    </source>
</evidence>
<gene>
    <name evidence="3" type="primary">HIRIP3</name>
</gene>
<organism evidence="2 3">
    <name type="scientific">Python bivittatus</name>
    <name type="common">Burmese python</name>
    <name type="synonym">Python molurus bivittatus</name>
    <dbReference type="NCBI Taxonomy" id="176946"/>
    <lineage>
        <taxon>Eukaryota</taxon>
        <taxon>Metazoa</taxon>
        <taxon>Chordata</taxon>
        <taxon>Craniata</taxon>
        <taxon>Vertebrata</taxon>
        <taxon>Euteleostomi</taxon>
        <taxon>Lepidosauria</taxon>
        <taxon>Squamata</taxon>
        <taxon>Bifurcata</taxon>
        <taxon>Unidentata</taxon>
        <taxon>Episquamata</taxon>
        <taxon>Toxicofera</taxon>
        <taxon>Serpentes</taxon>
        <taxon>Henophidia</taxon>
        <taxon>Pythonidae</taxon>
        <taxon>Python</taxon>
    </lineage>
</organism>
<feature type="compositionally biased region" description="Basic and acidic residues" evidence="1">
    <location>
        <begin position="67"/>
        <end position="90"/>
    </location>
</feature>
<proteinExistence type="predicted"/>
<evidence type="ECO:0000256" key="1">
    <source>
        <dbReference type="SAM" id="MobiDB-lite"/>
    </source>
</evidence>
<dbReference type="GeneID" id="103065061"/>
<feature type="compositionally biased region" description="Polar residues" evidence="1">
    <location>
        <begin position="451"/>
        <end position="460"/>
    </location>
</feature>
<feature type="compositionally biased region" description="Basic and acidic residues" evidence="1">
    <location>
        <begin position="240"/>
        <end position="310"/>
    </location>
</feature>
<feature type="compositionally biased region" description="Basic and acidic residues" evidence="1">
    <location>
        <begin position="480"/>
        <end position="496"/>
    </location>
</feature>
<dbReference type="AlphaFoldDB" id="A0A9F3QRI1"/>
<feature type="region of interest" description="Disordered" evidence="1">
    <location>
        <begin position="67"/>
        <end position="605"/>
    </location>
</feature>
<feature type="compositionally biased region" description="Basic and acidic residues" evidence="1">
    <location>
        <begin position="102"/>
        <end position="134"/>
    </location>
</feature>
<name>A0A9F3QRI1_PYTBI</name>
<feature type="compositionally biased region" description="Basic residues" evidence="1">
    <location>
        <begin position="393"/>
        <end position="407"/>
    </location>
</feature>
<evidence type="ECO:0000313" key="3">
    <source>
        <dbReference type="RefSeq" id="XP_015742904.1"/>
    </source>
</evidence>
<protein>
    <submittedName>
        <fullName evidence="3">HIRA-interacting protein 3 isoform X2</fullName>
    </submittedName>
</protein>